<feature type="domain" description="HAMP" evidence="12">
    <location>
        <begin position="194"/>
        <end position="247"/>
    </location>
</feature>
<dbReference type="CDD" id="cd00082">
    <property type="entry name" value="HisKA"/>
    <property type="match status" value="1"/>
</dbReference>
<accession>A0A366HTA1</accession>
<dbReference type="InterPro" id="IPR003661">
    <property type="entry name" value="HisK_dim/P_dom"/>
</dbReference>
<evidence type="ECO:0000256" key="8">
    <source>
        <dbReference type="ARBA" id="ARBA00022989"/>
    </source>
</evidence>
<evidence type="ECO:0000256" key="2">
    <source>
        <dbReference type="ARBA" id="ARBA00004370"/>
    </source>
</evidence>
<feature type="transmembrane region" description="Helical" evidence="10">
    <location>
        <begin position="170"/>
        <end position="189"/>
    </location>
</feature>
<name>A0A366HTA1_9BACT</name>
<dbReference type="GO" id="GO:0000155">
    <property type="term" value="F:phosphorelay sensor kinase activity"/>
    <property type="evidence" value="ECO:0007669"/>
    <property type="project" value="InterPro"/>
</dbReference>
<dbReference type="CDD" id="cd00075">
    <property type="entry name" value="HATPase"/>
    <property type="match status" value="1"/>
</dbReference>
<keyword evidence="5" id="KW-0808">Transferase</keyword>
<dbReference type="InterPro" id="IPR036890">
    <property type="entry name" value="HATPase_C_sf"/>
</dbReference>
<keyword evidence="14" id="KW-1185">Reference proteome</keyword>
<dbReference type="Gene3D" id="1.10.287.130">
    <property type="match status" value="1"/>
</dbReference>
<comment type="catalytic activity">
    <reaction evidence="1">
        <text>ATP + protein L-histidine = ADP + protein N-phospho-L-histidine.</text>
        <dbReference type="EC" id="2.7.13.3"/>
    </reaction>
</comment>
<dbReference type="SUPFAM" id="SSF47384">
    <property type="entry name" value="Homodimeric domain of signal transducing histidine kinase"/>
    <property type="match status" value="1"/>
</dbReference>
<dbReference type="PANTHER" id="PTHR45436">
    <property type="entry name" value="SENSOR HISTIDINE KINASE YKOH"/>
    <property type="match status" value="1"/>
</dbReference>
<keyword evidence="8 10" id="KW-1133">Transmembrane helix</keyword>
<dbReference type="Gene3D" id="3.30.565.10">
    <property type="entry name" value="Histidine kinase-like ATPase, C-terminal domain"/>
    <property type="match status" value="1"/>
</dbReference>
<evidence type="ECO:0000256" key="4">
    <source>
        <dbReference type="ARBA" id="ARBA00022553"/>
    </source>
</evidence>
<evidence type="ECO:0000256" key="7">
    <source>
        <dbReference type="ARBA" id="ARBA00022777"/>
    </source>
</evidence>
<gene>
    <name evidence="13" type="ORF">DES53_102311</name>
</gene>
<evidence type="ECO:0000256" key="9">
    <source>
        <dbReference type="ARBA" id="ARBA00023012"/>
    </source>
</evidence>
<proteinExistence type="predicted"/>
<dbReference type="InterPro" id="IPR003660">
    <property type="entry name" value="HAMP_dom"/>
</dbReference>
<evidence type="ECO:0000256" key="6">
    <source>
        <dbReference type="ARBA" id="ARBA00022692"/>
    </source>
</evidence>
<comment type="subcellular location">
    <subcellularLocation>
        <location evidence="2">Membrane</location>
    </subcellularLocation>
</comment>
<dbReference type="SMART" id="SM00388">
    <property type="entry name" value="HisKA"/>
    <property type="match status" value="1"/>
</dbReference>
<dbReference type="PANTHER" id="PTHR45436:SF5">
    <property type="entry name" value="SENSOR HISTIDINE KINASE TRCS"/>
    <property type="match status" value="1"/>
</dbReference>
<evidence type="ECO:0000313" key="14">
    <source>
        <dbReference type="Proteomes" id="UP000253426"/>
    </source>
</evidence>
<dbReference type="AlphaFoldDB" id="A0A366HTA1"/>
<dbReference type="InterPro" id="IPR005467">
    <property type="entry name" value="His_kinase_dom"/>
</dbReference>
<keyword evidence="10" id="KW-0472">Membrane</keyword>
<sequence>MATSIRGRLTWMLCLLAAGLLPLAGFVVYYTVRSVLLSQIDDTLAARAQAIIVATEVDRDRLEMDDDLVAFAGFGQGNPRDFFAMYHADGARLLRSSSLPLGSLDFIKQEILEASTQPGYLFGTLRDGRAVRVRVQGFVPAGSVDGGSYHDLRLVTGTEARGLYDTLRTLALVLTGTGLAFFLATIAVLRGSLHHGLLPLEQLAQRIRAIRPGTQDSIHLPHALPDELSPVVEKLNELLKRVDESLARERRFSSHAAHELRTPLAELRASAELAATWSEEATPERLKEMQQSVAELEQLVEKLGTLAKADANAQAVQEPVDIEATIRTAVERYRENADARKITVNTQVQPGAFRTDATLWSTILTNLIGNAIDHSPPGSTVTIRATPARLAVSNPAPHLQVDDVPHLFERFWKKHNSMAARKQHSGLGLSIVESCATAMGANCHASLGNTDGADKTLTIEIEFSEKQDSANAQ</sequence>
<evidence type="ECO:0000256" key="5">
    <source>
        <dbReference type="ARBA" id="ARBA00022679"/>
    </source>
</evidence>
<keyword evidence="9" id="KW-0902">Two-component regulatory system</keyword>
<evidence type="ECO:0000256" key="3">
    <source>
        <dbReference type="ARBA" id="ARBA00012438"/>
    </source>
</evidence>
<dbReference type="InterPro" id="IPR003594">
    <property type="entry name" value="HATPase_dom"/>
</dbReference>
<dbReference type="Pfam" id="PF02518">
    <property type="entry name" value="HATPase_c"/>
    <property type="match status" value="1"/>
</dbReference>
<dbReference type="EMBL" id="QNRR01000002">
    <property type="protein sequence ID" value="RBP45927.1"/>
    <property type="molecule type" value="Genomic_DNA"/>
</dbReference>
<keyword evidence="7 13" id="KW-0418">Kinase</keyword>
<dbReference type="SUPFAM" id="SSF55874">
    <property type="entry name" value="ATPase domain of HSP90 chaperone/DNA topoisomerase II/histidine kinase"/>
    <property type="match status" value="1"/>
</dbReference>
<protein>
    <recommendedName>
        <fullName evidence="3">histidine kinase</fullName>
        <ecNumber evidence="3">2.7.13.3</ecNumber>
    </recommendedName>
</protein>
<feature type="domain" description="Histidine kinase" evidence="11">
    <location>
        <begin position="255"/>
        <end position="465"/>
    </location>
</feature>
<evidence type="ECO:0000256" key="1">
    <source>
        <dbReference type="ARBA" id="ARBA00000085"/>
    </source>
</evidence>
<evidence type="ECO:0000313" key="13">
    <source>
        <dbReference type="EMBL" id="RBP45927.1"/>
    </source>
</evidence>
<keyword evidence="6 10" id="KW-0812">Transmembrane</keyword>
<dbReference type="SMART" id="SM00387">
    <property type="entry name" value="HATPase_c"/>
    <property type="match status" value="1"/>
</dbReference>
<dbReference type="PROSITE" id="PS50109">
    <property type="entry name" value="HIS_KIN"/>
    <property type="match status" value="1"/>
</dbReference>
<dbReference type="InterPro" id="IPR036097">
    <property type="entry name" value="HisK_dim/P_sf"/>
</dbReference>
<dbReference type="RefSeq" id="WP_170156914.1">
    <property type="nucleotide sequence ID" value="NZ_QNRR01000002.1"/>
</dbReference>
<dbReference type="Pfam" id="PF00512">
    <property type="entry name" value="HisKA"/>
    <property type="match status" value="1"/>
</dbReference>
<evidence type="ECO:0000259" key="12">
    <source>
        <dbReference type="PROSITE" id="PS50885"/>
    </source>
</evidence>
<dbReference type="EC" id="2.7.13.3" evidence="3"/>
<dbReference type="GO" id="GO:0005886">
    <property type="term" value="C:plasma membrane"/>
    <property type="evidence" value="ECO:0007669"/>
    <property type="project" value="TreeGrafter"/>
</dbReference>
<organism evidence="13 14">
    <name type="scientific">Roseimicrobium gellanilyticum</name>
    <dbReference type="NCBI Taxonomy" id="748857"/>
    <lineage>
        <taxon>Bacteria</taxon>
        <taxon>Pseudomonadati</taxon>
        <taxon>Verrucomicrobiota</taxon>
        <taxon>Verrucomicrobiia</taxon>
        <taxon>Verrucomicrobiales</taxon>
        <taxon>Verrucomicrobiaceae</taxon>
        <taxon>Roseimicrobium</taxon>
    </lineage>
</organism>
<reference evidence="13 14" key="1">
    <citation type="submission" date="2018-06" db="EMBL/GenBank/DDBJ databases">
        <title>Genomic Encyclopedia of Type Strains, Phase IV (KMG-IV): sequencing the most valuable type-strain genomes for metagenomic binning, comparative biology and taxonomic classification.</title>
        <authorList>
            <person name="Goeker M."/>
        </authorList>
    </citation>
    <scope>NUCLEOTIDE SEQUENCE [LARGE SCALE GENOMIC DNA]</scope>
    <source>
        <strain evidence="13 14">DSM 25532</strain>
    </source>
</reference>
<keyword evidence="4" id="KW-0597">Phosphoprotein</keyword>
<comment type="caution">
    <text evidence="13">The sequence shown here is derived from an EMBL/GenBank/DDBJ whole genome shotgun (WGS) entry which is preliminary data.</text>
</comment>
<feature type="transmembrane region" description="Helical" evidence="10">
    <location>
        <begin position="12"/>
        <end position="32"/>
    </location>
</feature>
<evidence type="ECO:0000256" key="10">
    <source>
        <dbReference type="SAM" id="Phobius"/>
    </source>
</evidence>
<evidence type="ECO:0000259" key="11">
    <source>
        <dbReference type="PROSITE" id="PS50109"/>
    </source>
</evidence>
<dbReference type="InterPro" id="IPR050428">
    <property type="entry name" value="TCS_sensor_his_kinase"/>
</dbReference>
<dbReference type="Proteomes" id="UP000253426">
    <property type="component" value="Unassembled WGS sequence"/>
</dbReference>
<dbReference type="PROSITE" id="PS50885">
    <property type="entry name" value="HAMP"/>
    <property type="match status" value="1"/>
</dbReference>